<organism evidence="1 2">
    <name type="scientific">Vibrio parahaemolyticus</name>
    <dbReference type="NCBI Taxonomy" id="670"/>
    <lineage>
        <taxon>Bacteria</taxon>
        <taxon>Pseudomonadati</taxon>
        <taxon>Pseudomonadota</taxon>
        <taxon>Gammaproteobacteria</taxon>
        <taxon>Vibrionales</taxon>
        <taxon>Vibrionaceae</taxon>
        <taxon>Vibrio</taxon>
    </lineage>
</organism>
<dbReference type="AlphaFoldDB" id="A0AA47JE15"/>
<evidence type="ECO:0000313" key="2">
    <source>
        <dbReference type="Proteomes" id="UP001156560"/>
    </source>
</evidence>
<name>A0AA47JE15_VIBPH</name>
<dbReference type="EMBL" id="CP114194">
    <property type="protein sequence ID" value="WAT89058.1"/>
    <property type="molecule type" value="Genomic_DNA"/>
</dbReference>
<dbReference type="RefSeq" id="WP_267391723.1">
    <property type="nucleotide sequence ID" value="NZ_CP114194.1"/>
</dbReference>
<protein>
    <submittedName>
        <fullName evidence="1">Uncharacterized protein</fullName>
    </submittedName>
</protein>
<evidence type="ECO:0000313" key="1">
    <source>
        <dbReference type="EMBL" id="WAT89058.1"/>
    </source>
</evidence>
<proteinExistence type="predicted"/>
<sequence length="303" mass="34678">MTNNNDVRLALYSDNWEYETGNKVQLRREAQRITTTEYTLDMRGSIFCPECCAPVFRSPHDRDVDSAGRRAFFAHSPSYTPECSLRVRRTEGRTFLNEELARQAIDDDELVVVSSFLTERPHTDGDDQREYEGDHVEDINGELTEVAIGRHNGESFNLPSRITTVRGMCRNFDQNYFKYYTLPGRNNAVQLRDLLVNVATITETDSSPKLYYGVVTSSFNCGSTPQNIRQTMFNYPRNEEYVDFCLKVTDQESSEHGITDSSQGRIVIMYGTVEESGIGLCIRNIGWGEFAVLPQQYEYLLVE</sequence>
<accession>A0AA47JE15</accession>
<reference evidence="1" key="1">
    <citation type="submission" date="2022-12" db="EMBL/GenBank/DDBJ databases">
        <title>Vibrio parahaemolyticus become highly virulent by producing novel Tc toxins.</title>
        <authorList>
            <person name="Yang F."/>
            <person name="You Y."/>
            <person name="Lai Q."/>
            <person name="Xu L."/>
            <person name="Li F."/>
        </authorList>
    </citation>
    <scope>NUCLEOTIDE SEQUENCE</scope>
    <source>
        <strain evidence="1">Vp-HL-202005</strain>
    </source>
</reference>
<gene>
    <name evidence="1" type="ORF">O1Q84_10390</name>
</gene>
<dbReference type="Proteomes" id="UP001156560">
    <property type="component" value="Chromosome 1"/>
</dbReference>